<accession>K9X8T6</accession>
<dbReference type="eggNOG" id="COG1196">
    <property type="taxonomic scope" value="Bacteria"/>
</dbReference>
<evidence type="ECO:0000313" key="2">
    <source>
        <dbReference type="EMBL" id="AFZ28519.1"/>
    </source>
</evidence>
<dbReference type="OrthoDB" id="481219at2"/>
<feature type="compositionally biased region" description="Basic and acidic residues" evidence="1">
    <location>
        <begin position="196"/>
        <end position="206"/>
    </location>
</feature>
<evidence type="ECO:0000313" key="3">
    <source>
        <dbReference type="Proteomes" id="UP000010475"/>
    </source>
</evidence>
<dbReference type="Proteomes" id="UP000010475">
    <property type="component" value="Plasmid pCYLST.02"/>
</dbReference>
<evidence type="ECO:0000256" key="1">
    <source>
        <dbReference type="SAM" id="MobiDB-lite"/>
    </source>
</evidence>
<geneLocation type="plasmid" evidence="2 3">
    <name>pCYLST.02</name>
</geneLocation>
<name>K9X8T6_9NOST</name>
<feature type="region of interest" description="Disordered" evidence="1">
    <location>
        <begin position="1"/>
        <end position="65"/>
    </location>
</feature>
<dbReference type="EMBL" id="CP003644">
    <property type="protein sequence ID" value="AFZ28519.1"/>
    <property type="molecule type" value="Genomic_DNA"/>
</dbReference>
<dbReference type="KEGG" id="csg:Cylst_6282"/>
<dbReference type="RefSeq" id="WP_015186416.1">
    <property type="nucleotide sequence ID" value="NC_019744.1"/>
</dbReference>
<dbReference type="HOGENOM" id="CLU_085648_0_0_3"/>
<feature type="region of interest" description="Disordered" evidence="1">
    <location>
        <begin position="133"/>
        <end position="215"/>
    </location>
</feature>
<sequence>MELSRICTPEISESSNCCQNHPPPASEFLLGGIDNSPSKNSSEIEIPPSKDNPSKKRRNWGEGNGTIHWRTITRGEKDYPQAYYHWQEKGRKKTKYIPKHLLGDIQEAEFKKRPIIEILTLLGVVPSPSKNTLLGDIENSPSNDVEQSEILPSKNSPSNDVEQSEIPLSKDNPSNDVEQSEIHLSKDNPSNDVEQSEIHLSKDNPSKTRRHKGLGSGSIQWKTITLHGKDYPQAWYHYEFWKDGDRLVKKCKYIPKRLLDRIQKLEVDKAPVRDILSILQVKL</sequence>
<protein>
    <submittedName>
        <fullName evidence="2">Uncharacterized protein</fullName>
    </submittedName>
</protein>
<keyword evidence="3" id="KW-1185">Reference proteome</keyword>
<gene>
    <name evidence="2" type="ORF">Cylst_6282</name>
</gene>
<keyword evidence="2" id="KW-0614">Plasmid</keyword>
<reference evidence="2 3" key="1">
    <citation type="submission" date="2012-06" db="EMBL/GenBank/DDBJ databases">
        <title>Finished plasmid 2 of genome of Cylindrospermum stagnale PCC 7417.</title>
        <authorList>
            <consortium name="US DOE Joint Genome Institute"/>
            <person name="Gugger M."/>
            <person name="Coursin T."/>
            <person name="Rippka R."/>
            <person name="Tandeau De Marsac N."/>
            <person name="Huntemann M."/>
            <person name="Wei C.-L."/>
            <person name="Han J."/>
            <person name="Detter J.C."/>
            <person name="Han C."/>
            <person name="Tapia R."/>
            <person name="Davenport K."/>
            <person name="Daligault H."/>
            <person name="Erkkila T."/>
            <person name="Gu W."/>
            <person name="Munk A.C.C."/>
            <person name="Teshima H."/>
            <person name="Xu Y."/>
            <person name="Chain P."/>
            <person name="Chen A."/>
            <person name="Krypides N."/>
            <person name="Mavromatis K."/>
            <person name="Markowitz V."/>
            <person name="Szeto E."/>
            <person name="Ivanova N."/>
            <person name="Mikhailova N."/>
            <person name="Ovchinnikova G."/>
            <person name="Pagani I."/>
            <person name="Pati A."/>
            <person name="Goodwin L."/>
            <person name="Peters L."/>
            <person name="Pitluck S."/>
            <person name="Woyke T."/>
            <person name="Kerfeld C."/>
        </authorList>
    </citation>
    <scope>NUCLEOTIDE SEQUENCE [LARGE SCALE GENOMIC DNA]</scope>
    <source>
        <strain evidence="2 3">PCC 7417</strain>
        <plasmid evidence="3">Plasmid pCYLST.02</plasmid>
    </source>
</reference>
<organism evidence="2 3">
    <name type="scientific">Cylindrospermum stagnale PCC 7417</name>
    <dbReference type="NCBI Taxonomy" id="56107"/>
    <lineage>
        <taxon>Bacteria</taxon>
        <taxon>Bacillati</taxon>
        <taxon>Cyanobacteriota</taxon>
        <taxon>Cyanophyceae</taxon>
        <taxon>Nostocales</taxon>
        <taxon>Nostocaceae</taxon>
        <taxon>Cylindrospermum</taxon>
    </lineage>
</organism>
<dbReference type="AlphaFoldDB" id="K9X8T6"/>
<proteinExistence type="predicted"/>